<evidence type="ECO:0000256" key="4">
    <source>
        <dbReference type="ARBA" id="ARBA00007739"/>
    </source>
</evidence>
<feature type="domain" description="Penicillin-binding protein transpeptidase" evidence="29">
    <location>
        <begin position="490"/>
        <end position="785"/>
    </location>
</feature>
<evidence type="ECO:0000256" key="14">
    <source>
        <dbReference type="ARBA" id="ARBA00022801"/>
    </source>
</evidence>
<evidence type="ECO:0000256" key="8">
    <source>
        <dbReference type="ARBA" id="ARBA00022519"/>
    </source>
</evidence>
<protein>
    <recommendedName>
        <fullName evidence="6">Penicillin-binding protein 1A</fullName>
        <ecNumber evidence="24">2.4.99.28</ecNumber>
        <ecNumber evidence="5">3.4.16.4</ecNumber>
    </recommendedName>
</protein>
<keyword evidence="33" id="KW-1185">Reference proteome</keyword>
<dbReference type="InterPro" id="IPR031376">
    <property type="entry name" value="PCB_OB"/>
</dbReference>
<dbReference type="GO" id="GO:0071555">
    <property type="term" value="P:cell wall organization"/>
    <property type="evidence" value="ECO:0007669"/>
    <property type="project" value="UniProtKB-KW"/>
</dbReference>
<keyword evidence="14" id="KW-0378">Hydrolase</keyword>
<dbReference type="GO" id="GO:0006508">
    <property type="term" value="P:proteolysis"/>
    <property type="evidence" value="ECO:0007669"/>
    <property type="project" value="UniProtKB-KW"/>
</dbReference>
<comment type="similarity">
    <text evidence="3">In the C-terminal section; belongs to the transpeptidase family.</text>
</comment>
<keyword evidence="15" id="KW-0133">Cell shape</keyword>
<evidence type="ECO:0000256" key="19">
    <source>
        <dbReference type="ARBA" id="ARBA00023136"/>
    </source>
</evidence>
<dbReference type="Gene3D" id="3.40.710.10">
    <property type="entry name" value="DD-peptidase/beta-lactamase superfamily"/>
    <property type="match status" value="2"/>
</dbReference>
<dbReference type="GO" id="GO:0008360">
    <property type="term" value="P:regulation of cell shape"/>
    <property type="evidence" value="ECO:0007669"/>
    <property type="project" value="UniProtKB-KW"/>
</dbReference>
<reference evidence="32 33" key="2">
    <citation type="journal article" date="2011" name="J. Bacteriol.">
        <title>Complete genome sequence of strain HTCC2503T of Parvularcula bermudensis, the type species of the order "Parvularculales" in the class Alphaproteobacteria.</title>
        <authorList>
            <person name="Oh H.M."/>
            <person name="Kang I."/>
            <person name="Vergin K.L."/>
            <person name="Kang D."/>
            <person name="Rhee K.H."/>
            <person name="Giovannoni S.J."/>
            <person name="Cho J.C."/>
        </authorList>
    </citation>
    <scope>NUCLEOTIDE SEQUENCE [LARGE SCALE GENOMIC DNA]</scope>
    <source>
        <strain evidence="33">ATCC BAA-594 / HTCC2503 / KCTC 12087</strain>
    </source>
</reference>
<dbReference type="InterPro" id="IPR001264">
    <property type="entry name" value="Glyco_trans_51"/>
</dbReference>
<dbReference type="FunFam" id="1.10.3810.10:FF:000003">
    <property type="entry name" value="Penicillin-binding protein 1a"/>
    <property type="match status" value="1"/>
</dbReference>
<evidence type="ECO:0000256" key="23">
    <source>
        <dbReference type="ARBA" id="ARBA00034000"/>
    </source>
</evidence>
<dbReference type="Pfam" id="PF00912">
    <property type="entry name" value="Transgly"/>
    <property type="match status" value="1"/>
</dbReference>
<evidence type="ECO:0000256" key="13">
    <source>
        <dbReference type="ARBA" id="ARBA00022692"/>
    </source>
</evidence>
<dbReference type="Gene3D" id="1.10.3810.10">
    <property type="entry name" value="Biosynthetic peptidoglycan transglycosylase-like"/>
    <property type="match status" value="1"/>
</dbReference>
<evidence type="ECO:0000256" key="21">
    <source>
        <dbReference type="ARBA" id="ARBA00023268"/>
    </source>
</evidence>
<evidence type="ECO:0000256" key="9">
    <source>
        <dbReference type="ARBA" id="ARBA00022645"/>
    </source>
</evidence>
<evidence type="ECO:0000259" key="31">
    <source>
        <dbReference type="Pfam" id="PF17092"/>
    </source>
</evidence>
<reference evidence="33" key="1">
    <citation type="submission" date="2010-08" db="EMBL/GenBank/DDBJ databases">
        <title>Genome sequence of Parvularcula bermudensis HTCC2503.</title>
        <authorList>
            <person name="Kang D.-M."/>
            <person name="Oh H.-M."/>
            <person name="Cho J.-C."/>
        </authorList>
    </citation>
    <scope>NUCLEOTIDE SEQUENCE [LARGE SCALE GENOMIC DNA]</scope>
    <source>
        <strain evidence="33">ATCC BAA-594 / HTCC2503 / KCTC 12087</strain>
    </source>
</reference>
<evidence type="ECO:0000256" key="7">
    <source>
        <dbReference type="ARBA" id="ARBA00022475"/>
    </source>
</evidence>
<dbReference type="HOGENOM" id="CLU_006354_2_4_5"/>
<comment type="catalytic activity">
    <reaction evidence="25">
        <text>[GlcNAc-(1-&gt;4)-Mur2Ac(oyl-L-Ala-gamma-D-Glu-L-Lys-D-Ala-D-Ala)](n)-di-trans,octa-cis-undecaprenyl diphosphate + beta-D-GlcNAc-(1-&gt;4)-Mur2Ac(oyl-L-Ala-gamma-D-Glu-L-Lys-D-Ala-D-Ala)-di-trans,octa-cis-undecaprenyl diphosphate = [GlcNAc-(1-&gt;4)-Mur2Ac(oyl-L-Ala-gamma-D-Glu-L-Lys-D-Ala-D-Ala)](n+1)-di-trans,octa-cis-undecaprenyl diphosphate + di-trans,octa-cis-undecaprenyl diphosphate + H(+)</text>
        <dbReference type="Rhea" id="RHEA:23708"/>
        <dbReference type="Rhea" id="RHEA-COMP:9602"/>
        <dbReference type="Rhea" id="RHEA-COMP:9603"/>
        <dbReference type="ChEBI" id="CHEBI:15378"/>
        <dbReference type="ChEBI" id="CHEBI:58405"/>
        <dbReference type="ChEBI" id="CHEBI:60033"/>
        <dbReference type="ChEBI" id="CHEBI:78435"/>
        <dbReference type="EC" id="2.4.99.28"/>
    </reaction>
</comment>
<accession>E0TG62</accession>
<dbReference type="SUPFAM" id="SSF53955">
    <property type="entry name" value="Lysozyme-like"/>
    <property type="match status" value="1"/>
</dbReference>
<dbReference type="Pfam" id="PF17092">
    <property type="entry name" value="PCB_OB"/>
    <property type="match status" value="1"/>
</dbReference>
<dbReference type="GO" id="GO:0008955">
    <property type="term" value="F:peptidoglycan glycosyltransferase activity"/>
    <property type="evidence" value="ECO:0007669"/>
    <property type="project" value="UniProtKB-EC"/>
</dbReference>
<evidence type="ECO:0000313" key="33">
    <source>
        <dbReference type="Proteomes" id="UP000001302"/>
    </source>
</evidence>
<evidence type="ECO:0000256" key="15">
    <source>
        <dbReference type="ARBA" id="ARBA00022960"/>
    </source>
</evidence>
<evidence type="ECO:0000313" key="32">
    <source>
        <dbReference type="EMBL" id="ADM10633.1"/>
    </source>
</evidence>
<dbReference type="NCBIfam" id="TIGR02074">
    <property type="entry name" value="PBP_1a_fam"/>
    <property type="match status" value="1"/>
</dbReference>
<dbReference type="InterPro" id="IPR023346">
    <property type="entry name" value="Lysozyme-like_dom_sf"/>
</dbReference>
<keyword evidence="19 28" id="KW-0472">Membrane</keyword>
<evidence type="ECO:0000256" key="5">
    <source>
        <dbReference type="ARBA" id="ARBA00012448"/>
    </source>
</evidence>
<dbReference type="InterPro" id="IPR012338">
    <property type="entry name" value="Beta-lactam/transpept-like"/>
</dbReference>
<evidence type="ECO:0000256" key="11">
    <source>
        <dbReference type="ARBA" id="ARBA00022676"/>
    </source>
</evidence>
<feature type="region of interest" description="Disordered" evidence="27">
    <location>
        <begin position="840"/>
        <end position="864"/>
    </location>
</feature>
<keyword evidence="8" id="KW-0997">Cell inner membrane</keyword>
<comment type="subcellular location">
    <subcellularLocation>
        <location evidence="1">Cell inner membrane</location>
        <topology evidence="1">Single-pass type II membrane protein</topology>
    </subcellularLocation>
</comment>
<keyword evidence="22" id="KW-0961">Cell wall biogenesis/degradation</keyword>
<evidence type="ECO:0000256" key="3">
    <source>
        <dbReference type="ARBA" id="ARBA00007090"/>
    </source>
</evidence>
<dbReference type="CAZy" id="GT51">
    <property type="family name" value="Glycosyltransferase Family 51"/>
</dbReference>
<organism evidence="32 33">
    <name type="scientific">Parvularcula bermudensis (strain ATCC BAA-594 / HTCC2503 / KCTC 12087)</name>
    <dbReference type="NCBI Taxonomy" id="314260"/>
    <lineage>
        <taxon>Bacteria</taxon>
        <taxon>Pseudomonadati</taxon>
        <taxon>Pseudomonadota</taxon>
        <taxon>Alphaproteobacteria</taxon>
        <taxon>Parvularculales</taxon>
        <taxon>Parvularculaceae</taxon>
        <taxon>Parvularcula</taxon>
    </lineage>
</organism>
<keyword evidence="17" id="KW-0573">Peptidoglycan synthesis</keyword>
<keyword evidence="11" id="KW-0328">Glycosyltransferase</keyword>
<dbReference type="AlphaFoldDB" id="E0TG62"/>
<dbReference type="InterPro" id="IPR050396">
    <property type="entry name" value="Glycosyltr_51/Transpeptidase"/>
</dbReference>
<feature type="domain" description="Glycosyl transferase family 51" evidence="30">
    <location>
        <begin position="87"/>
        <end position="265"/>
    </location>
</feature>
<dbReference type="GO" id="GO:0009002">
    <property type="term" value="F:serine-type D-Ala-D-Ala carboxypeptidase activity"/>
    <property type="evidence" value="ECO:0007669"/>
    <property type="project" value="UniProtKB-EC"/>
</dbReference>
<sequence length="864" mass="94639">MNAKYDLGGVKRRASDPADEPKAKKGGIWMLLLRIIGGLAAIGTVAAIAVVIGIFVWLQSLHVGLPSEQTLADYEPPVTTRVHAGTGELLAEFARERRLFVPDAAIPAVVKQAFISAEDKNFYDHGGLDYRGIARAALRFIPDKLQGNSLEGGSTITQQVAKNMLLTADQRFERKAKEAIVAQRMEKAFSKEHILELYLNEIYLGNRSYGVAAAALNYFGKPLSALEPHEAAYLATLAKAPANYRPTVYEDRAIARRNWILGRMHEDGYLTDEELETARAQPLGASLAPPLGAREDAGQYFAEEVRRRVADLYGSEALYDGGLSIRTTLDPEMQRMARLAFRMHLVEYDRRHGYRGPISTLALPNDLAERLPVEGEASSEAPFIWQVALEDEQTRLYKDRKAAADLDPWELAVVLSVADQSAEIGLLDGQRGRLPLDQLTWAREFGSIDSRGPQITRAGQVLSAGDVVYVEALSEAREDFALYQIPAVNGGLVAMDPHTGRVLAMVGGFSFDLSEFNRATQAWRQPGSTFKPFVYATALENGYTPSSIVLDAPFVAPSLGNSWWKPGNYVAGRFYGESTLRLGIEKSRNTMTARLAQDIGIGRIIDTAETFGVSERLPRELAISLGAGETTLMRITTAYAQFVNGGRRIEPILIDRVQNRYGETIYAWDQRSCFDCDAEAWTGQGEPVLADDREYVIDPRTAFQMVSILEGVIDRGTGARIKSQIDGDYPLAGKTGTTDDYHDAWFVGFSPDLAVGVYVGYDTPQSLGQGEGGSNVAAPIFGEFMARVLPKRDVVPFRAPSGIRLVRVNAKTGKPAQSGDPNVILEAFKAEDNVYGANRFATDSDPSLQGRADESISDDLGGIY</sequence>
<evidence type="ECO:0000256" key="27">
    <source>
        <dbReference type="SAM" id="MobiDB-lite"/>
    </source>
</evidence>
<evidence type="ECO:0000256" key="17">
    <source>
        <dbReference type="ARBA" id="ARBA00022984"/>
    </source>
</evidence>
<evidence type="ECO:0000259" key="30">
    <source>
        <dbReference type="Pfam" id="PF00912"/>
    </source>
</evidence>
<dbReference type="EC" id="2.4.99.28" evidence="24"/>
<feature type="region of interest" description="Disordered" evidence="27">
    <location>
        <begin position="1"/>
        <end position="23"/>
    </location>
</feature>
<keyword evidence="12" id="KW-0808">Transferase</keyword>
<evidence type="ECO:0000256" key="16">
    <source>
        <dbReference type="ARBA" id="ARBA00022968"/>
    </source>
</evidence>
<evidence type="ECO:0000256" key="6">
    <source>
        <dbReference type="ARBA" id="ARBA00018638"/>
    </source>
</evidence>
<feature type="compositionally biased region" description="Basic and acidic residues" evidence="27">
    <location>
        <begin position="13"/>
        <end position="23"/>
    </location>
</feature>
<keyword evidence="7" id="KW-1003">Cell membrane</keyword>
<keyword evidence="18 28" id="KW-1133">Transmembrane helix</keyword>
<evidence type="ECO:0000256" key="2">
    <source>
        <dbReference type="ARBA" id="ARBA00004752"/>
    </source>
</evidence>
<dbReference type="Proteomes" id="UP000001302">
    <property type="component" value="Chromosome"/>
</dbReference>
<dbReference type="GO" id="GO:0005886">
    <property type="term" value="C:plasma membrane"/>
    <property type="evidence" value="ECO:0007669"/>
    <property type="project" value="UniProtKB-SubCell"/>
</dbReference>
<evidence type="ECO:0000256" key="1">
    <source>
        <dbReference type="ARBA" id="ARBA00004249"/>
    </source>
</evidence>
<dbReference type="STRING" id="314260.PB2503_12979"/>
<dbReference type="PANTHER" id="PTHR32282">
    <property type="entry name" value="BINDING PROTEIN TRANSPEPTIDASE, PUTATIVE-RELATED"/>
    <property type="match status" value="1"/>
</dbReference>
<evidence type="ECO:0000256" key="18">
    <source>
        <dbReference type="ARBA" id="ARBA00022989"/>
    </source>
</evidence>
<dbReference type="EMBL" id="CP002156">
    <property type="protein sequence ID" value="ADM10633.1"/>
    <property type="molecule type" value="Genomic_DNA"/>
</dbReference>
<comment type="similarity">
    <text evidence="4">In the N-terminal section; belongs to the glycosyltransferase 51 family.</text>
</comment>
<keyword evidence="16" id="KW-0735">Signal-anchor</keyword>
<dbReference type="GO" id="GO:0030288">
    <property type="term" value="C:outer membrane-bounded periplasmic space"/>
    <property type="evidence" value="ECO:0007669"/>
    <property type="project" value="TreeGrafter"/>
</dbReference>
<evidence type="ECO:0000256" key="26">
    <source>
        <dbReference type="ARBA" id="ARBA00060592"/>
    </source>
</evidence>
<keyword evidence="13 28" id="KW-0812">Transmembrane</keyword>
<evidence type="ECO:0000256" key="20">
    <source>
        <dbReference type="ARBA" id="ARBA00023251"/>
    </source>
</evidence>
<evidence type="ECO:0000256" key="12">
    <source>
        <dbReference type="ARBA" id="ARBA00022679"/>
    </source>
</evidence>
<evidence type="ECO:0000259" key="29">
    <source>
        <dbReference type="Pfam" id="PF00905"/>
    </source>
</evidence>
<name>E0TG62_PARBH</name>
<proteinExistence type="inferred from homology"/>
<dbReference type="GO" id="GO:0046677">
    <property type="term" value="P:response to antibiotic"/>
    <property type="evidence" value="ECO:0007669"/>
    <property type="project" value="UniProtKB-KW"/>
</dbReference>
<dbReference type="GO" id="GO:0008658">
    <property type="term" value="F:penicillin binding"/>
    <property type="evidence" value="ECO:0007669"/>
    <property type="project" value="InterPro"/>
</dbReference>
<dbReference type="UniPathway" id="UPA00219"/>
<keyword evidence="10" id="KW-0645">Protease</keyword>
<evidence type="ECO:0000256" key="24">
    <source>
        <dbReference type="ARBA" id="ARBA00044770"/>
    </source>
</evidence>
<dbReference type="SUPFAM" id="SSF56601">
    <property type="entry name" value="beta-lactamase/transpeptidase-like"/>
    <property type="match status" value="1"/>
</dbReference>
<comment type="catalytic activity">
    <reaction evidence="23">
        <text>Preferential cleavage: (Ac)2-L-Lys-D-Ala-|-D-Ala. Also transpeptidation of peptidyl-alanyl moieties that are N-acyl substituents of D-alanine.</text>
        <dbReference type="EC" id="3.4.16.4"/>
    </reaction>
</comment>
<gene>
    <name evidence="32" type="ordered locus">PB2503_12979</name>
</gene>
<feature type="domain" description="Penicillin-binding protein OB-like" evidence="31">
    <location>
        <begin position="354"/>
        <end position="488"/>
    </location>
</feature>
<keyword evidence="20" id="KW-0046">Antibiotic resistance</keyword>
<keyword evidence="21" id="KW-0511">Multifunctional enzyme</keyword>
<dbReference type="Pfam" id="PF00905">
    <property type="entry name" value="Transpeptidase"/>
    <property type="match status" value="1"/>
</dbReference>
<dbReference type="PANTHER" id="PTHR32282:SF27">
    <property type="entry name" value="PENICILLIN-BINDING PROTEIN 1A"/>
    <property type="match status" value="1"/>
</dbReference>
<evidence type="ECO:0000256" key="28">
    <source>
        <dbReference type="SAM" id="Phobius"/>
    </source>
</evidence>
<comment type="pathway">
    <text evidence="26">Glycan biosynthesis.</text>
</comment>
<dbReference type="EC" id="3.4.16.4" evidence="5"/>
<comment type="pathway">
    <text evidence="2">Cell wall biogenesis; peptidoglycan biosynthesis.</text>
</comment>
<dbReference type="eggNOG" id="COG5009">
    <property type="taxonomic scope" value="Bacteria"/>
</dbReference>
<keyword evidence="9" id="KW-0121">Carboxypeptidase</keyword>
<evidence type="ECO:0000256" key="25">
    <source>
        <dbReference type="ARBA" id="ARBA00049902"/>
    </source>
</evidence>
<evidence type="ECO:0000256" key="22">
    <source>
        <dbReference type="ARBA" id="ARBA00023316"/>
    </source>
</evidence>
<feature type="transmembrane region" description="Helical" evidence="28">
    <location>
        <begin position="31"/>
        <end position="58"/>
    </location>
</feature>
<dbReference type="InterPro" id="IPR036950">
    <property type="entry name" value="PBP_transglycosylase"/>
</dbReference>
<dbReference type="KEGG" id="pbr:PB2503_12979"/>
<evidence type="ECO:0000256" key="10">
    <source>
        <dbReference type="ARBA" id="ARBA00022670"/>
    </source>
</evidence>
<dbReference type="InterPro" id="IPR001460">
    <property type="entry name" value="PCN-bd_Tpept"/>
</dbReference>
<dbReference type="GO" id="GO:0009252">
    <property type="term" value="P:peptidoglycan biosynthetic process"/>
    <property type="evidence" value="ECO:0007669"/>
    <property type="project" value="UniProtKB-UniPathway"/>
</dbReference>